<keyword evidence="10" id="KW-1185">Reference proteome</keyword>
<evidence type="ECO:0000313" key="9">
    <source>
        <dbReference type="EMBL" id="MFC3847324.1"/>
    </source>
</evidence>
<evidence type="ECO:0000313" key="10">
    <source>
        <dbReference type="Proteomes" id="UP001595783"/>
    </source>
</evidence>
<comment type="subcellular location">
    <subcellularLocation>
        <location evidence="7">Cell membrane</location>
    </subcellularLocation>
</comment>
<feature type="domain" description="3-deoxy-D-manno-octulosonic-acid transferase N-terminal" evidence="8">
    <location>
        <begin position="45"/>
        <end position="204"/>
    </location>
</feature>
<dbReference type="InterPro" id="IPR007507">
    <property type="entry name" value="Glycos_transf_N"/>
</dbReference>
<protein>
    <recommendedName>
        <fullName evidence="3 7">3-deoxy-D-manno-octulosonic acid transferase</fullName>
        <shortName evidence="7">Kdo transferase</shortName>
        <ecNumber evidence="2 7">2.4.99.12</ecNumber>
    </recommendedName>
    <alternativeName>
        <fullName evidence="5 7">Lipid IV(A) 3-deoxy-D-manno-octulosonic acid transferase</fullName>
    </alternativeName>
</protein>
<evidence type="ECO:0000256" key="1">
    <source>
        <dbReference type="ARBA" id="ARBA00004713"/>
    </source>
</evidence>
<organism evidence="9 10">
    <name type="scientific">Helicobacter baculiformis</name>
    <dbReference type="NCBI Taxonomy" id="427351"/>
    <lineage>
        <taxon>Bacteria</taxon>
        <taxon>Pseudomonadati</taxon>
        <taxon>Campylobacterota</taxon>
        <taxon>Epsilonproteobacteria</taxon>
        <taxon>Campylobacterales</taxon>
        <taxon>Helicobacteraceae</taxon>
        <taxon>Helicobacter</taxon>
    </lineage>
</organism>
<dbReference type="Gene3D" id="3.40.50.11720">
    <property type="entry name" value="3-Deoxy-D-manno-octulosonic-acid transferase, N-terminal domain"/>
    <property type="match status" value="1"/>
</dbReference>
<comment type="pathway">
    <text evidence="1 7">Bacterial outer membrane biogenesis; LPS core biosynthesis.</text>
</comment>
<keyword evidence="9" id="KW-0328">Glycosyltransferase</keyword>
<proteinExistence type="inferred from homology"/>
<comment type="caution">
    <text evidence="9">The sequence shown here is derived from an EMBL/GenBank/DDBJ whole genome shotgun (WGS) entry which is preliminary data.</text>
</comment>
<evidence type="ECO:0000256" key="3">
    <source>
        <dbReference type="ARBA" id="ARBA00019077"/>
    </source>
</evidence>
<dbReference type="NCBIfam" id="NF004389">
    <property type="entry name" value="PRK05749.1-5"/>
    <property type="match status" value="1"/>
</dbReference>
<dbReference type="Proteomes" id="UP001595783">
    <property type="component" value="Unassembled WGS sequence"/>
</dbReference>
<feature type="transmembrane region" description="Helical" evidence="7">
    <location>
        <begin position="6"/>
        <end position="24"/>
    </location>
</feature>
<dbReference type="InterPro" id="IPR039901">
    <property type="entry name" value="Kdotransferase"/>
</dbReference>
<dbReference type="PANTHER" id="PTHR42755">
    <property type="entry name" value="3-DEOXY-MANNO-OCTULOSONATE CYTIDYLYLTRANSFERASE"/>
    <property type="match status" value="1"/>
</dbReference>
<keyword evidence="7" id="KW-1133">Transmembrane helix</keyword>
<keyword evidence="7" id="KW-1003">Cell membrane</keyword>
<evidence type="ECO:0000256" key="2">
    <source>
        <dbReference type="ARBA" id="ARBA00012621"/>
    </source>
</evidence>
<evidence type="ECO:0000256" key="6">
    <source>
        <dbReference type="ARBA" id="ARBA00049183"/>
    </source>
</evidence>
<comment type="similarity">
    <text evidence="7">Belongs to the glycosyltransferase group 1 family.</text>
</comment>
<accession>A0ABV7ZI63</accession>
<dbReference type="Pfam" id="PF04413">
    <property type="entry name" value="Glycos_transf_N"/>
    <property type="match status" value="1"/>
</dbReference>
<dbReference type="GO" id="GO:0043842">
    <property type="term" value="F:Kdo transferase activity"/>
    <property type="evidence" value="ECO:0007669"/>
    <property type="project" value="UniProtKB-EC"/>
</dbReference>
<comment type="function">
    <text evidence="7">Involved in lipopolysaccharide (LPS) biosynthesis. Catalyzes the transfer of 3-deoxy-D-manno-octulosonate (Kdo) residue(s) from CMP-Kdo to lipid IV(A), the tetraacyldisaccharide-1,4'-bisphosphate precursor of lipid A.</text>
</comment>
<evidence type="ECO:0000256" key="7">
    <source>
        <dbReference type="RuleBase" id="RU365103"/>
    </source>
</evidence>
<dbReference type="RefSeq" id="WP_382262421.1">
    <property type="nucleotide sequence ID" value="NZ_FZMF01000013.1"/>
</dbReference>
<reference evidence="10" key="1">
    <citation type="journal article" date="2019" name="Int. J. Syst. Evol. Microbiol.">
        <title>The Global Catalogue of Microorganisms (GCM) 10K type strain sequencing project: providing services to taxonomists for standard genome sequencing and annotation.</title>
        <authorList>
            <consortium name="The Broad Institute Genomics Platform"/>
            <consortium name="The Broad Institute Genome Sequencing Center for Infectious Disease"/>
            <person name="Wu L."/>
            <person name="Ma J."/>
        </authorList>
    </citation>
    <scope>NUCLEOTIDE SEQUENCE [LARGE SCALE GENOMIC DNA]</scope>
    <source>
        <strain evidence="10">CCUG 53816</strain>
    </source>
</reference>
<gene>
    <name evidence="9" type="primary">waaA</name>
    <name evidence="9" type="ORF">ACFOPX_02075</name>
</gene>
<dbReference type="EMBL" id="JBHRZO010000009">
    <property type="protein sequence ID" value="MFC3847324.1"/>
    <property type="molecule type" value="Genomic_DNA"/>
</dbReference>
<dbReference type="EC" id="2.4.99.12" evidence="2 7"/>
<dbReference type="PANTHER" id="PTHR42755:SF1">
    <property type="entry name" value="3-DEOXY-D-MANNO-OCTULOSONIC ACID TRANSFERASE, MITOCHONDRIAL-RELATED"/>
    <property type="match status" value="1"/>
</dbReference>
<keyword evidence="7" id="KW-0448">Lipopolysaccharide biosynthesis</keyword>
<evidence type="ECO:0000256" key="5">
    <source>
        <dbReference type="ARBA" id="ARBA00031445"/>
    </source>
</evidence>
<keyword evidence="7" id="KW-0472">Membrane</keyword>
<keyword evidence="7" id="KW-0812">Transmembrane</keyword>
<comment type="catalytic activity">
    <reaction evidence="6 7">
        <text>lipid IVA (E. coli) + CMP-3-deoxy-beta-D-manno-octulosonate = alpha-Kdo-(2-&gt;6)-lipid IVA (E. coli) + CMP + H(+)</text>
        <dbReference type="Rhea" id="RHEA:28066"/>
        <dbReference type="ChEBI" id="CHEBI:15378"/>
        <dbReference type="ChEBI" id="CHEBI:58603"/>
        <dbReference type="ChEBI" id="CHEBI:60364"/>
        <dbReference type="ChEBI" id="CHEBI:60377"/>
        <dbReference type="ChEBI" id="CHEBI:85987"/>
        <dbReference type="EC" id="2.4.99.12"/>
    </reaction>
</comment>
<evidence type="ECO:0000259" key="8">
    <source>
        <dbReference type="Pfam" id="PF04413"/>
    </source>
</evidence>
<dbReference type="InterPro" id="IPR038107">
    <property type="entry name" value="Glycos_transf_N_sf"/>
</dbReference>
<dbReference type="Gene3D" id="3.40.50.2000">
    <property type="entry name" value="Glycogen Phosphorylase B"/>
    <property type="match status" value="1"/>
</dbReference>
<evidence type="ECO:0000256" key="4">
    <source>
        <dbReference type="ARBA" id="ARBA00022679"/>
    </source>
</evidence>
<name>A0ABV7ZI63_9HELI</name>
<keyword evidence="4 7" id="KW-0808">Transferase</keyword>
<sequence length="391" mass="44350">MFYRVYIAVLALAHLLALPLIALWRFKPKYRHSLGARFFAKGHALSFKPTLWFHACSFGEVKSLEPLLALFPNTPILLTTTTQTGYTLAYNTYAHNAYVQVRYLLFETLLWLWRKDLDQLQSLVVTEAELWLGVFVLGKKMGAQTLLINARISKRSYPRYHRFKAFYAYLFSKVDRIYAQSMLDLERLYALGARTGAIFPNLKLFNPPKHTNHYPKPPKTLILGASTHPGEEVLILEAFLALQSDAFLCLAPRHPERFAEVQKMLIQKGLIFDVFSEGLTWRHQVTLIDALGVLNDFYAIADIVILGGAFAPIGGHNPLEPAFFGAKLISGMHIFNQEALFSCVQNYVLVEPYQLSQALAQAQNILPSSIEYGDHRLETLAQMICKKPINS</sequence>